<feature type="compositionally biased region" description="Low complexity" evidence="1">
    <location>
        <begin position="228"/>
        <end position="239"/>
    </location>
</feature>
<protein>
    <submittedName>
        <fullName evidence="2">Uncharacterized protein</fullName>
    </submittedName>
</protein>
<sequence>MNFELLSTINSPNSELVSRQAHASITQYPSRFSHLSSHLYTMSASPAVPPNILRFLDEQCGDVHASLIPAITAAMNNVPGGPKTQLSFDEVNEICYEMMTRGDHTYRLNPTFSWWFEYGEHVLVSPEDIIKEPRNAPHHVPDEYAPHMDLSNMRPVEEHPEPPEAPYLPFSDIDYESSVACWDESSVRNPDTVNMLPALYPPMPSPSAVLGYPEPPSAPRAMRAHGLTTSTTKSAKGSSILSASASPFIPGASSFSGSQSSPTVSSTSTSSSLRLAAAKAPAASKSKSHTTSTPPSAVSPPTRSSTLRHQASGTQQLKTTSPTRQKQSGKPASNDKKAANPNSNPNPAAGLVAVPDLKVLFRSNSNKNKSKRRSGCGGGGGSSPPVPRTAAHENHMPTTSAPSKNKTVNNTDTYPAAAAGTLTSVEREHRKDRENEIREWVRSLIQKVDTETK</sequence>
<accession>A0ABR1YAB4</accession>
<name>A0ABR1YAB4_9PEZI</name>
<organism evidence="2 3">
    <name type="scientific">Phyllosticta capitalensis</name>
    <dbReference type="NCBI Taxonomy" id="121624"/>
    <lineage>
        <taxon>Eukaryota</taxon>
        <taxon>Fungi</taxon>
        <taxon>Dikarya</taxon>
        <taxon>Ascomycota</taxon>
        <taxon>Pezizomycotina</taxon>
        <taxon>Dothideomycetes</taxon>
        <taxon>Dothideomycetes incertae sedis</taxon>
        <taxon>Botryosphaeriales</taxon>
        <taxon>Phyllostictaceae</taxon>
        <taxon>Phyllosticta</taxon>
    </lineage>
</organism>
<gene>
    <name evidence="2" type="ORF">HDK90DRAFT_544571</name>
</gene>
<feature type="compositionally biased region" description="Polar residues" evidence="1">
    <location>
        <begin position="396"/>
        <end position="413"/>
    </location>
</feature>
<dbReference type="Proteomes" id="UP001492380">
    <property type="component" value="Unassembled WGS sequence"/>
</dbReference>
<reference evidence="2 3" key="1">
    <citation type="submission" date="2024-04" db="EMBL/GenBank/DDBJ databases">
        <title>Phyllosticta paracitricarpa is synonymous to the EU quarantine fungus P. citricarpa based on phylogenomic analyses.</title>
        <authorList>
            <consortium name="Lawrence Berkeley National Laboratory"/>
            <person name="Van Ingen-Buijs V.A."/>
            <person name="Van Westerhoven A.C."/>
            <person name="Haridas S."/>
            <person name="Skiadas P."/>
            <person name="Martin F."/>
            <person name="Groenewald J.Z."/>
            <person name="Crous P.W."/>
            <person name="Seidl M.F."/>
        </authorList>
    </citation>
    <scope>NUCLEOTIDE SEQUENCE [LARGE SCALE GENOMIC DNA]</scope>
    <source>
        <strain evidence="2 3">CBS 123374</strain>
    </source>
</reference>
<comment type="caution">
    <text evidence="2">The sequence shown here is derived from an EMBL/GenBank/DDBJ whole genome shotgun (WGS) entry which is preliminary data.</text>
</comment>
<evidence type="ECO:0000313" key="3">
    <source>
        <dbReference type="Proteomes" id="UP001492380"/>
    </source>
</evidence>
<dbReference type="EMBL" id="JBBWRZ010000014">
    <property type="protein sequence ID" value="KAK8223094.1"/>
    <property type="molecule type" value="Genomic_DNA"/>
</dbReference>
<feature type="region of interest" description="Disordered" evidence="1">
    <location>
        <begin position="211"/>
        <end position="239"/>
    </location>
</feature>
<feature type="compositionally biased region" description="Polar residues" evidence="1">
    <location>
        <begin position="307"/>
        <end position="328"/>
    </location>
</feature>
<keyword evidence="3" id="KW-1185">Reference proteome</keyword>
<evidence type="ECO:0000256" key="1">
    <source>
        <dbReference type="SAM" id="MobiDB-lite"/>
    </source>
</evidence>
<feature type="compositionally biased region" description="Basic and acidic residues" evidence="1">
    <location>
        <begin position="425"/>
        <end position="436"/>
    </location>
</feature>
<feature type="region of interest" description="Disordered" evidence="1">
    <location>
        <begin position="253"/>
        <end position="436"/>
    </location>
</feature>
<feature type="compositionally biased region" description="Low complexity" evidence="1">
    <location>
        <begin position="253"/>
        <end position="305"/>
    </location>
</feature>
<feature type="compositionally biased region" description="Low complexity" evidence="1">
    <location>
        <begin position="339"/>
        <end position="349"/>
    </location>
</feature>
<evidence type="ECO:0000313" key="2">
    <source>
        <dbReference type="EMBL" id="KAK8223094.1"/>
    </source>
</evidence>
<proteinExistence type="predicted"/>